<dbReference type="InterPro" id="IPR050087">
    <property type="entry name" value="AON_synthase_class-II"/>
</dbReference>
<dbReference type="Gene3D" id="3.40.640.10">
    <property type="entry name" value="Type I PLP-dependent aspartate aminotransferase-like (Major domain)"/>
    <property type="match status" value="1"/>
</dbReference>
<dbReference type="Gene3D" id="3.90.1150.10">
    <property type="entry name" value="Aspartate Aminotransferase, domain 1"/>
    <property type="match status" value="1"/>
</dbReference>
<evidence type="ECO:0000256" key="2">
    <source>
        <dbReference type="ARBA" id="ARBA00022679"/>
    </source>
</evidence>
<dbReference type="GO" id="GO:0030170">
    <property type="term" value="F:pyridoxal phosphate binding"/>
    <property type="evidence" value="ECO:0007669"/>
    <property type="project" value="InterPro"/>
</dbReference>
<evidence type="ECO:0000313" key="6">
    <source>
        <dbReference type="EMBL" id="KAB4229045.1"/>
    </source>
</evidence>
<evidence type="ECO:0000259" key="4">
    <source>
        <dbReference type="Pfam" id="PF00155"/>
    </source>
</evidence>
<sequence>MNAIEYMQQELQTLKEHSNLRRLPQVTHEGRTVIADGRHMLNLSSNDYLGLAADRQLKEEFLQTLTPDTFLPTSSSSRLLTGNFGIYEELETELATLFGTETALVLNSGYHANMGILPAVSDAQTLILADKLVHASIIDGIRLSTARCIRFRHNDLVQLERLLEQHHATFRQLIIVTESIFSMDGDQADLTALVRLKKRYSNVLLYVDEAHAFGVRGLRGLGCAEETGCIRDIDFLVGTFGKAAASAGAYIACCRTIREYLVNRMRTLIFTTALPPTSIAWTLFIVRKLAGMQDRREHLARISRTLREALQAKGYGCPSASHIVPLIIGPSADTVLCAELLQRHGFYALPVRPPTVPERTSRIRFSLTADIREDEIGELIPLIPLKEERNTNAIRF</sequence>
<proteinExistence type="predicted"/>
<dbReference type="PANTHER" id="PTHR13693">
    <property type="entry name" value="CLASS II AMINOTRANSFERASE/8-AMINO-7-OXONONANOATE SYNTHASE"/>
    <property type="match status" value="1"/>
</dbReference>
<dbReference type="SUPFAM" id="SSF53383">
    <property type="entry name" value="PLP-dependent transferases"/>
    <property type="match status" value="1"/>
</dbReference>
<comment type="cofactor">
    <cofactor evidence="1">
        <name>pyridoxal 5'-phosphate</name>
        <dbReference type="ChEBI" id="CHEBI:597326"/>
    </cofactor>
</comment>
<dbReference type="Pfam" id="PF00155">
    <property type="entry name" value="Aminotran_1_2"/>
    <property type="match status" value="1"/>
</dbReference>
<gene>
    <name evidence="6" type="ORF">GAP47_21085</name>
    <name evidence="5" type="ORF">GAP55_10695</name>
</gene>
<name>A0A139KCI2_BACUN</name>
<keyword evidence="3" id="KW-0663">Pyridoxal phosphate</keyword>
<dbReference type="PANTHER" id="PTHR13693:SF100">
    <property type="entry name" value="8-AMINO-7-OXONONANOATE SYNTHASE"/>
    <property type="match status" value="1"/>
</dbReference>
<protein>
    <submittedName>
        <fullName evidence="6">8-amino-7-oxononanoate synthase</fullName>
    </submittedName>
</protein>
<accession>A0A139KCI2</accession>
<dbReference type="GO" id="GO:0008710">
    <property type="term" value="F:8-amino-7-oxononanoate synthase activity"/>
    <property type="evidence" value="ECO:0007669"/>
    <property type="project" value="TreeGrafter"/>
</dbReference>
<dbReference type="InterPro" id="IPR015424">
    <property type="entry name" value="PyrdxlP-dep_Trfase"/>
</dbReference>
<comment type="caution">
    <text evidence="6">The sequence shown here is derived from an EMBL/GenBank/DDBJ whole genome shotgun (WGS) entry which is preliminary data.</text>
</comment>
<dbReference type="AlphaFoldDB" id="A0A139KCI2"/>
<dbReference type="GO" id="GO:0009102">
    <property type="term" value="P:biotin biosynthetic process"/>
    <property type="evidence" value="ECO:0007669"/>
    <property type="project" value="TreeGrafter"/>
</dbReference>
<organism evidence="6 7">
    <name type="scientific">Bacteroides uniformis</name>
    <dbReference type="NCBI Taxonomy" id="820"/>
    <lineage>
        <taxon>Bacteria</taxon>
        <taxon>Pseudomonadati</taxon>
        <taxon>Bacteroidota</taxon>
        <taxon>Bacteroidia</taxon>
        <taxon>Bacteroidales</taxon>
        <taxon>Bacteroidaceae</taxon>
        <taxon>Bacteroides</taxon>
    </lineage>
</organism>
<feature type="domain" description="Aminotransferase class I/classII large" evidence="4">
    <location>
        <begin position="39"/>
        <end position="380"/>
    </location>
</feature>
<dbReference type="Proteomes" id="UP000462376">
    <property type="component" value="Unassembled WGS sequence"/>
</dbReference>
<dbReference type="InterPro" id="IPR015421">
    <property type="entry name" value="PyrdxlP-dep_Trfase_major"/>
</dbReference>
<evidence type="ECO:0000313" key="7">
    <source>
        <dbReference type="Proteomes" id="UP000462376"/>
    </source>
</evidence>
<keyword evidence="2" id="KW-0808">Transferase</keyword>
<dbReference type="Proteomes" id="UP000466952">
    <property type="component" value="Unassembled WGS sequence"/>
</dbReference>
<dbReference type="InterPro" id="IPR004839">
    <property type="entry name" value="Aminotransferase_I/II_large"/>
</dbReference>
<evidence type="ECO:0000313" key="8">
    <source>
        <dbReference type="Proteomes" id="UP000466952"/>
    </source>
</evidence>
<dbReference type="RefSeq" id="WP_005837405.1">
    <property type="nucleotide sequence ID" value="NZ_JADNJE010000017.1"/>
</dbReference>
<evidence type="ECO:0000256" key="1">
    <source>
        <dbReference type="ARBA" id="ARBA00001933"/>
    </source>
</evidence>
<evidence type="ECO:0000256" key="3">
    <source>
        <dbReference type="ARBA" id="ARBA00022898"/>
    </source>
</evidence>
<dbReference type="STRING" id="820.ERS852554_03648"/>
<dbReference type="EMBL" id="WCTL01000035">
    <property type="protein sequence ID" value="KAB4229045.1"/>
    <property type="molecule type" value="Genomic_DNA"/>
</dbReference>
<dbReference type="InterPro" id="IPR015422">
    <property type="entry name" value="PyrdxlP-dep_Trfase_small"/>
</dbReference>
<dbReference type="EMBL" id="WCTR01000006">
    <property type="protein sequence ID" value="KAB4213081.1"/>
    <property type="molecule type" value="Genomic_DNA"/>
</dbReference>
<evidence type="ECO:0000313" key="5">
    <source>
        <dbReference type="EMBL" id="KAB4213081.1"/>
    </source>
</evidence>
<reference evidence="7 8" key="1">
    <citation type="journal article" date="2019" name="Nat. Med.">
        <title>A library of human gut bacterial isolates paired with longitudinal multiomics data enables mechanistic microbiome research.</title>
        <authorList>
            <person name="Poyet M."/>
            <person name="Groussin M."/>
            <person name="Gibbons S.M."/>
            <person name="Avila-Pacheco J."/>
            <person name="Jiang X."/>
            <person name="Kearney S.M."/>
            <person name="Perrotta A.R."/>
            <person name="Berdy B."/>
            <person name="Zhao S."/>
            <person name="Lieberman T.D."/>
            <person name="Swanson P.K."/>
            <person name="Smith M."/>
            <person name="Roesemann S."/>
            <person name="Alexander J.E."/>
            <person name="Rich S.A."/>
            <person name="Livny J."/>
            <person name="Vlamakis H."/>
            <person name="Clish C."/>
            <person name="Bullock K."/>
            <person name="Deik A."/>
            <person name="Scott J."/>
            <person name="Pierce K.A."/>
            <person name="Xavier R.J."/>
            <person name="Alm E.J."/>
        </authorList>
    </citation>
    <scope>NUCLEOTIDE SEQUENCE [LARGE SCALE GENOMIC DNA]</scope>
    <source>
        <strain evidence="5 8">BIOML-A11</strain>
        <strain evidence="6 7">BIOML-A5</strain>
    </source>
</reference>